<feature type="coiled-coil region" evidence="1">
    <location>
        <begin position="1451"/>
        <end position="1497"/>
    </location>
</feature>
<feature type="coiled-coil region" evidence="1">
    <location>
        <begin position="1233"/>
        <end position="1334"/>
    </location>
</feature>
<dbReference type="RefSeq" id="WP_216567954.1">
    <property type="nucleotide sequence ID" value="NZ_JAHMHK010000008.1"/>
</dbReference>
<gene>
    <name evidence="3" type="ORF">KQ878_03485</name>
</gene>
<feature type="coiled-coil region" evidence="1">
    <location>
        <begin position="1368"/>
        <end position="1411"/>
    </location>
</feature>
<keyword evidence="1" id="KW-0175">Coiled coil</keyword>
<feature type="region of interest" description="Disordered" evidence="2">
    <location>
        <begin position="1090"/>
        <end position="1109"/>
    </location>
</feature>
<organism evidence="3 4">
    <name type="scientific">Mycoplasma zalophidermidis</name>
    <dbReference type="NCBI Taxonomy" id="398174"/>
    <lineage>
        <taxon>Bacteria</taxon>
        <taxon>Bacillati</taxon>
        <taxon>Mycoplasmatota</taxon>
        <taxon>Mollicutes</taxon>
        <taxon>Mycoplasmataceae</taxon>
        <taxon>Mycoplasma</taxon>
    </lineage>
</organism>
<name>A0ABS6DSD5_9MOLU</name>
<evidence type="ECO:0000313" key="3">
    <source>
        <dbReference type="EMBL" id="MBU4693930.1"/>
    </source>
</evidence>
<feature type="coiled-coil region" evidence="1">
    <location>
        <begin position="593"/>
        <end position="650"/>
    </location>
</feature>
<feature type="coiled-coil region" evidence="1">
    <location>
        <begin position="1140"/>
        <end position="1167"/>
    </location>
</feature>
<feature type="region of interest" description="Disordered" evidence="2">
    <location>
        <begin position="2887"/>
        <end position="2912"/>
    </location>
</feature>
<feature type="compositionally biased region" description="Polar residues" evidence="2">
    <location>
        <begin position="1098"/>
        <end position="1108"/>
    </location>
</feature>
<dbReference type="EMBL" id="JAHMHK010000008">
    <property type="protein sequence ID" value="MBU4693930.1"/>
    <property type="molecule type" value="Genomic_DNA"/>
</dbReference>
<evidence type="ECO:0000256" key="1">
    <source>
        <dbReference type="SAM" id="Coils"/>
    </source>
</evidence>
<evidence type="ECO:0008006" key="5">
    <source>
        <dbReference type="Google" id="ProtNLM"/>
    </source>
</evidence>
<proteinExistence type="predicted"/>
<evidence type="ECO:0000256" key="2">
    <source>
        <dbReference type="SAM" id="MobiDB-lite"/>
    </source>
</evidence>
<comment type="caution">
    <text evidence="3">The sequence shown here is derived from an EMBL/GenBank/DDBJ whole genome shotgun (WGS) entry which is preliminary data.</text>
</comment>
<feature type="coiled-coil region" evidence="1">
    <location>
        <begin position="1779"/>
        <end position="1877"/>
    </location>
</feature>
<evidence type="ECO:0000313" key="4">
    <source>
        <dbReference type="Proteomes" id="UP000812267"/>
    </source>
</evidence>
<accession>A0ABS6DSD5</accession>
<keyword evidence="4" id="KW-1185">Reference proteome</keyword>
<sequence length="2912" mass="331873">MAQREFTIPSEMFLPQTTRNEELANNYKKLSDQVAVWMDEHLKNPKYLTKITNPLKNVKQIQDQRALPNKQQPPIETIILDAHKKLYEAFETAKLNKAKFDLNDKEVELHDFDVNNLANNVLAHKIINDALDNYSLKNIKDKDQKNIDVYNEYIKNLDKALELAKTINTAKNNYDFEYLNRYDESHFGQDEKSKNEYNNKAKEIVNKLNNKLNSNPSNDEIINAYISAQNELVKLKNIFKDNRTRVINDYESALKVLNNSKDLMNNIDKYAKLQNDTVNVVIQSNKSVDKENNYNATTLENIIAKTNELNEFNSSLSGKKQELDQAFENYSQALTTANELKQKPKYADVKAEVEKWINDVTKQIQEHVTNKTNDVETYNNAEKALEAVLVQTAKARFNVIKSNANKVVNNRINSFEQINNSLDDLIQELDTKVITSQDPKVIDSFCEQLQKASDVASKQEEFAQKYNDIIKPAAQYNNIKNATIQAMKSLKDDALSSTGIDQIQKDIDALATNQYVDKINKAIEKHNAVNEKIEELNSAKENELNSYIEAKKIIEDAVSKFNNDTIVSDTISSEVSDKNALNTNNYDNVIEKLNTALTDANKVKEANKKYNDELKGQLTESDFTGYPDAKNKYDKAVKTAKDKLAQALAQAKLNPEEIIKAYNTAQQALVNAKAGVEKNKAIEDYNNQVSKLNALKGELSTTNNAKKQHDNLTNNIDKAIEKSKLQLNYASNFENTDIKQITDEIAKIKQFTKNTEAKKLTVDEAVTNYDSTLAQINNLISKDIDAEKDAIAQKAKLAVKTRLNEEIKKTQDIIDAVNQNNFTTPEQKDAYQGAYETAKSKLIEALQTAQTEIEHIDQVKQRLDDYDHVSTNVIKKTIAEWIDPKYNEIKDKLNEIINPEDSKWLPVADKKLSEIKLDDVQTSIDTIKKAFNKAKVEKTKTDFNTEYQSILDTFKDDKYKALKDALTEEMKAIFDEVESITSKEDIKLADGDSKVRRIGELKAKLVAFKDKAIAAKNAFDALENKVADLNKAKTEQFAQNKKASDWINKAINDNQVSTVTQNILDPQSYSDKVNNLDTAKSQAGEINRAKSDYDQEKQNQPSIDNSLGETKHWYTSEVNKVDEALTAKLASLNVNVPEYVQKVKQAYTDAKDQIAALKKQIAVKAAQQKHRDAIKALNDKLTQLDVDNKPELKGLKKQIEDLIKSSETVVKAKETTPYQGVSSNTLDQETKKLNDFKDSINQTVKDIEKAKSDYQAVLKLVAEKATNPLYSDQKDELDNAKSTAQNLITKAQNDSTIDENTYQQQAKLLADKLVDQANDRFTKLTEKANELIKNNNLENGNLYQDLNNNLSQKISELDKQLPDKDDTANKLADKVEKAEALYNELNKAIDLAKVEKAKVDYESSKKNLTDTYNNLDFYQNTKKWLDSEIERINNALTQKLGALQKDSPTFAQDSIAAYEQAQKELEQVKKQINDKKAQETNKAQQEYQASLATLEQNIANSTDPSREYIKTKLESDKTSANNLVKSNPTPQDFAKAKTIVDNANKFAQQQFPIANKDKEAVNYYDQLSQNVQSFLNGLDESSPQYNKIKETLQNVKSAQDALAGKEVKPHPKEAVANAAFAQLQESLNKAKEDKFAIDNSVAEYNKQVALLEKIASDPKYAQQSDALNLQKQTSQDAITQAQNNKSITAQNYMDQTKALKTKIQEAAVNVYNSINSDVDNLLTELNKNSELYKDEIAALNAAKDANNKNGTNKVNDYETIVAAQTALQQAIENAKSSALAKAKQAYENSKTQAEKEANDTTDPALAQLKSDYENKLNKIKNQLIKDLDNPKNASTQKQSELYEAAQKALDVAKTEFIEAKNQAKANKNNEYIKLAKEVQTYLNKTLTNGYSDINKTLSAVKIETDKTSGTGKNPSLSQAQSDINKLNEAYALAKSQQATREQKLSDKSSKDNLIATTKSQIPADAKYEPIKNSLDDAKQHAQNTLNAVLNSEQSTTPQINDSYDAYSTTLVNAINKSSKAKEFKDRYDELMAMLTETKYASIKNAANTLEQIKAAADGFGNINNTDTNVFEGAINKINEIKNPVAQAKTSLDTLESKINSLRTLRNKHGNADIRKLHRLLIDKLNNNYKTSIFDLIINPLEPNQYVKAINEVDTMTKNNNDANDVIGSFNNKETELKKLFSDEPDQQIKNKALQLLNNDITKVKSKVVNNIDSFSTTYPANNPAYQELNDKSAKIVTEYTLGKNKLEALKQNKEQYLGILKYIKKYENVKNINNGKPKYQKIYNNLLKELSKANDQVNYKEEKIPAELPSIAALNAANSTINEAVKIFKKERISILLNDIKEFLSKDENADNNKIIENNQYYAKISQLITELNKVNDKVDDSLNISEIDNIEIQINNLIKNIDDNIDIYNKYYINAKSIIDKYNNEIINKEEIFNKLIIVDKSDNDKIKNYRWGKSLKELQSKALDESFEIRKDRIEVRNIIDAYSKNYNNLLNKFKSKSINDIKSINNFSPIDFSKIDFKSYLDVYGSVAQKWLTLNKIDNSDSVFNGSKNYDGLKGYIFNVANSNISSNIKSKFIEKYNKIKSQSNIKFNDYAELRNVFANGIKNYEIEMYKLRDVMRGYLGYDDNNKPGKFIVEFRKIYTKSYLGVAWKEWDYFMRYWFRLLRSGVYAYENFETFKTINVFDNDKKSTLTFNSIFEYLKFIQDRTDETKSNSIQSMAKRLFDKFQSFYAVYLGRTLYWNNYFVRDYDQYWWDTSYSYIPYQDKRINFSEYIKNLMMKSIIDRFKQEKWNAQATELSQLISKINIKNVGNKTSSKAFANHIKPIEDSINKFFEIIDVKHRPKAEYDYKQLVFWDGHNLNSEGVKPLKDICYFVWGLSGNQKQNSDFRSWENNHDDKSSWSYSEYKDSDIQ</sequence>
<feature type="compositionally biased region" description="Basic and acidic residues" evidence="2">
    <location>
        <begin position="2889"/>
        <end position="2912"/>
    </location>
</feature>
<protein>
    <recommendedName>
        <fullName evidence="5">ECM-binding protein homolog</fullName>
    </recommendedName>
</protein>
<dbReference type="Proteomes" id="UP000812267">
    <property type="component" value="Unassembled WGS sequence"/>
</dbReference>
<feature type="coiled-coil region" evidence="1">
    <location>
        <begin position="516"/>
        <end position="550"/>
    </location>
</feature>
<reference evidence="3" key="1">
    <citation type="submission" date="2021-06" db="EMBL/GenBank/DDBJ databases">
        <title>Novel Mycoplasma species detected in California sea lions (Zalophus californianus) from the USA.</title>
        <authorList>
            <person name="Volokhov D.V."/>
            <person name="Furtak V.A."/>
            <person name="Zagorodnyaya T.A."/>
        </authorList>
    </citation>
    <scope>NUCLEOTIDE SEQUENCE [LARGE SCALE GENOMIC DNA]</scope>
    <source>
        <strain evidence="3">CSL 4779</strain>
    </source>
</reference>